<dbReference type="SUPFAM" id="SSF48371">
    <property type="entry name" value="ARM repeat"/>
    <property type="match status" value="1"/>
</dbReference>
<evidence type="ECO:0000313" key="1">
    <source>
        <dbReference type="EMBL" id="MYN47653.1"/>
    </source>
</evidence>
<accession>A0A845I2X4</accession>
<proteinExistence type="predicted"/>
<keyword evidence="2" id="KW-1185">Reference proteome</keyword>
<dbReference type="EMBL" id="WWCL01000007">
    <property type="protein sequence ID" value="MYN47653.1"/>
    <property type="molecule type" value="Genomic_DNA"/>
</dbReference>
<evidence type="ECO:0000313" key="2">
    <source>
        <dbReference type="Proteomes" id="UP000444316"/>
    </source>
</evidence>
<evidence type="ECO:0008006" key="3">
    <source>
        <dbReference type="Google" id="ProtNLM"/>
    </source>
</evidence>
<dbReference type="InterPro" id="IPR011989">
    <property type="entry name" value="ARM-like"/>
</dbReference>
<sequence>MDDLKIRELVKRLDTASVVEQEAAWTLLRPLGAGVVPFLADAYGSTKKAQGRVALIFHAIRFARDSEAAFELGIRALKDKATLVRYRACGVCAYSLRPDAIPHLEELLEHPDAKTAEDAVAAIDAIKRKNHHYFIDRSHSGTSFWTVNPEDSAV</sequence>
<protein>
    <recommendedName>
        <fullName evidence="3">HEAT repeat domain-containing protein</fullName>
    </recommendedName>
</protein>
<dbReference type="InterPro" id="IPR016024">
    <property type="entry name" value="ARM-type_fold"/>
</dbReference>
<name>A0A845I2X4_9BURK</name>
<comment type="caution">
    <text evidence="1">The sequence shown here is derived from an EMBL/GenBank/DDBJ whole genome shotgun (WGS) entry which is preliminary data.</text>
</comment>
<reference evidence="1" key="1">
    <citation type="submission" date="2019-12" db="EMBL/GenBank/DDBJ databases">
        <title>Novel species isolated from a subtropical stream in China.</title>
        <authorList>
            <person name="Lu H."/>
        </authorList>
    </citation>
    <scope>NUCLEOTIDE SEQUENCE [LARGE SCALE GENOMIC DNA]</scope>
    <source>
        <strain evidence="1">FT93W</strain>
    </source>
</reference>
<dbReference type="Proteomes" id="UP000444316">
    <property type="component" value="Unassembled WGS sequence"/>
</dbReference>
<gene>
    <name evidence="1" type="ORF">GTP23_21685</name>
</gene>
<dbReference type="Gene3D" id="1.25.10.10">
    <property type="entry name" value="Leucine-rich Repeat Variant"/>
    <property type="match status" value="1"/>
</dbReference>
<organism evidence="1 2">
    <name type="scientific">Duganella fentianensis</name>
    <dbReference type="NCBI Taxonomy" id="2692177"/>
    <lineage>
        <taxon>Bacteria</taxon>
        <taxon>Pseudomonadati</taxon>
        <taxon>Pseudomonadota</taxon>
        <taxon>Betaproteobacteria</taxon>
        <taxon>Burkholderiales</taxon>
        <taxon>Oxalobacteraceae</taxon>
        <taxon>Telluria group</taxon>
        <taxon>Duganella</taxon>
    </lineage>
</organism>
<dbReference type="RefSeq" id="WP_161037042.1">
    <property type="nucleotide sequence ID" value="NZ_WWCL01000007.1"/>
</dbReference>
<dbReference type="AlphaFoldDB" id="A0A845I2X4"/>